<feature type="transmembrane region" description="Helical" evidence="6">
    <location>
        <begin position="580"/>
        <end position="602"/>
    </location>
</feature>
<name>A0A1B7XBA2_9BACT</name>
<evidence type="ECO:0000256" key="4">
    <source>
        <dbReference type="ARBA" id="ARBA00022989"/>
    </source>
</evidence>
<evidence type="ECO:0000313" key="8">
    <source>
        <dbReference type="EMBL" id="OBQ46580.1"/>
    </source>
</evidence>
<dbReference type="PANTHER" id="PTHR43124">
    <property type="entry name" value="PURINE EFFLUX PUMP PBUE"/>
    <property type="match status" value="1"/>
</dbReference>
<dbReference type="SUPFAM" id="SSF103473">
    <property type="entry name" value="MFS general substrate transporter"/>
    <property type="match status" value="1"/>
</dbReference>
<dbReference type="PANTHER" id="PTHR43124:SF3">
    <property type="entry name" value="CHLORAMPHENICOL EFFLUX PUMP RV0191"/>
    <property type="match status" value="1"/>
</dbReference>
<dbReference type="STRING" id="1560234.SP90_11890"/>
<feature type="transmembrane region" description="Helical" evidence="6">
    <location>
        <begin position="445"/>
        <end position="465"/>
    </location>
</feature>
<evidence type="ECO:0000313" key="9">
    <source>
        <dbReference type="Proteomes" id="UP000091979"/>
    </source>
</evidence>
<organism evidence="8 9">
    <name type="scientific">Halodesulfovibrio spirochaetisodalis</name>
    <dbReference type="NCBI Taxonomy" id="1560234"/>
    <lineage>
        <taxon>Bacteria</taxon>
        <taxon>Pseudomonadati</taxon>
        <taxon>Thermodesulfobacteriota</taxon>
        <taxon>Desulfovibrionia</taxon>
        <taxon>Desulfovibrionales</taxon>
        <taxon>Desulfovibrionaceae</taxon>
        <taxon>Halodesulfovibrio</taxon>
    </lineage>
</organism>
<dbReference type="RefSeq" id="WP_066856402.1">
    <property type="nucleotide sequence ID" value="NZ_JXMS01000021.1"/>
</dbReference>
<keyword evidence="9" id="KW-1185">Reference proteome</keyword>
<feature type="domain" description="Major facilitator superfamily (MFS) profile" evidence="7">
    <location>
        <begin position="374"/>
        <end position="760"/>
    </location>
</feature>
<evidence type="ECO:0000259" key="7">
    <source>
        <dbReference type="PROSITE" id="PS50850"/>
    </source>
</evidence>
<feature type="transmembrane region" description="Helical" evidence="6">
    <location>
        <begin position="739"/>
        <end position="758"/>
    </location>
</feature>
<dbReference type="AlphaFoldDB" id="A0A1B7XBA2"/>
<dbReference type="Pfam" id="PF07690">
    <property type="entry name" value="MFS_1"/>
    <property type="match status" value="1"/>
</dbReference>
<evidence type="ECO:0000256" key="3">
    <source>
        <dbReference type="ARBA" id="ARBA00022692"/>
    </source>
</evidence>
<dbReference type="Proteomes" id="UP000091979">
    <property type="component" value="Unassembled WGS sequence"/>
</dbReference>
<dbReference type="InterPro" id="IPR020846">
    <property type="entry name" value="MFS_dom"/>
</dbReference>
<keyword evidence="4 6" id="KW-1133">Transmembrane helix</keyword>
<dbReference type="OrthoDB" id="1679175at2"/>
<dbReference type="GO" id="GO:0005886">
    <property type="term" value="C:plasma membrane"/>
    <property type="evidence" value="ECO:0007669"/>
    <property type="project" value="UniProtKB-SubCell"/>
</dbReference>
<evidence type="ECO:0000256" key="6">
    <source>
        <dbReference type="SAM" id="Phobius"/>
    </source>
</evidence>
<keyword evidence="3 6" id="KW-0812">Transmembrane</keyword>
<feature type="transmembrane region" description="Helical" evidence="6">
    <location>
        <begin position="335"/>
        <end position="357"/>
    </location>
</feature>
<dbReference type="PROSITE" id="PS50850">
    <property type="entry name" value="MFS"/>
    <property type="match status" value="1"/>
</dbReference>
<dbReference type="EMBL" id="JXMS01000021">
    <property type="protein sequence ID" value="OBQ46580.1"/>
    <property type="molecule type" value="Genomic_DNA"/>
</dbReference>
<dbReference type="Gene3D" id="1.20.1250.20">
    <property type="entry name" value="MFS general substrate transporter like domains"/>
    <property type="match status" value="1"/>
</dbReference>
<comment type="caution">
    <text evidence="8">The sequence shown here is derived from an EMBL/GenBank/DDBJ whole genome shotgun (WGS) entry which is preliminary data.</text>
</comment>
<keyword evidence="2" id="KW-1003">Cell membrane</keyword>
<evidence type="ECO:0000256" key="2">
    <source>
        <dbReference type="ARBA" id="ARBA00022475"/>
    </source>
</evidence>
<feature type="transmembrane region" description="Helical" evidence="6">
    <location>
        <begin position="377"/>
        <end position="398"/>
    </location>
</feature>
<feature type="transmembrane region" description="Helical" evidence="6">
    <location>
        <begin position="644"/>
        <end position="665"/>
    </location>
</feature>
<evidence type="ECO:0000256" key="1">
    <source>
        <dbReference type="ARBA" id="ARBA00004651"/>
    </source>
</evidence>
<feature type="transmembrane region" description="Helical" evidence="6">
    <location>
        <begin position="505"/>
        <end position="523"/>
    </location>
</feature>
<feature type="transmembrane region" description="Helical" evidence="6">
    <location>
        <begin position="471"/>
        <end position="493"/>
    </location>
</feature>
<dbReference type="InterPro" id="IPR050189">
    <property type="entry name" value="MFS_Efflux_Transporters"/>
</dbReference>
<evidence type="ECO:0000256" key="5">
    <source>
        <dbReference type="ARBA" id="ARBA00023136"/>
    </source>
</evidence>
<dbReference type="GO" id="GO:0022857">
    <property type="term" value="F:transmembrane transporter activity"/>
    <property type="evidence" value="ECO:0007669"/>
    <property type="project" value="InterPro"/>
</dbReference>
<dbReference type="InterPro" id="IPR011701">
    <property type="entry name" value="MFS"/>
</dbReference>
<gene>
    <name evidence="8" type="ORF">SP90_11890</name>
</gene>
<comment type="subcellular location">
    <subcellularLocation>
        <location evidence="1">Cell membrane</location>
        <topology evidence="1">Multi-pass membrane protein</topology>
    </subcellularLocation>
</comment>
<feature type="transmembrane region" description="Helical" evidence="6">
    <location>
        <begin position="159"/>
        <end position="182"/>
    </location>
</feature>
<dbReference type="InterPro" id="IPR036259">
    <property type="entry name" value="MFS_trans_sf"/>
</dbReference>
<sequence>MSRTLKKLFTASLTLIVCVQLFTLMLSSSTLRTELTRMSLSGYKGITTQLEATIERGLRFGRPLNGFAAMQSHLHKAKSMSDDIETVLVTDTTGKTLYTTSPDTPEVQLTTAEMNSDDWLKKGDSRLTVRPLHGYKNMMEGFLVVKVGTSGISQTVRDFLYDTGLISIALSLLTAATLFSWLLFRGSQFQSSSIASKKFRTVLFVVFSLSQIAYGISTCYLFKQKLEISTNQKILQASDAFAYSLEYLLDKRINVAGLHGTTKELREIVAKTPELIGAKLSFTGANAKSYGTVTGQSTSIPISSGKFNSAADRERRGTLELFVNTAAQHALLVDIALNLGTTLIIGLLLLGELALVFTPKEATELSSIPSQGHISTLIRGLCFIFFFGFDMVLTFAPLAARDLNTAATGISNSLAGSLPISCEMAAAGIGIFLVGFFSDKYRWSTLFTAGVVCAAAGCFFGGASTDLFQFIVARALAGLGFGIAIMAAQLSLVSLENKAQSMGNMFAGILAGSLCGSAAGAMLSDLFSYQIVFYTAAAFCALALLLVKPAATSTAHTTQRASNDSSLDAMLSLIRTPQMWSTLILAGLPIAISLSGFLYYYVPMFLNNQGTNQADIGRLFMLYSLCIIYLGPKLGTKIDKSNKAFFYTAIAVILSGAALLVATAYPTLTGFSVSIVITGIAQCIAGSSVLLYVLALPALQKKNKEKMASLFRLLERSGQIAGPLLFGVIATMKNSLQEVSSTGIAFIIAGLCFFLIANSKGISQTLSKGEL</sequence>
<protein>
    <recommendedName>
        <fullName evidence="7">Major facilitator superfamily (MFS) profile domain-containing protein</fullName>
    </recommendedName>
</protein>
<accession>A0A1B7XBA2</accession>
<feature type="transmembrane region" description="Helical" evidence="6">
    <location>
        <begin position="418"/>
        <end position="438"/>
    </location>
</feature>
<feature type="transmembrane region" description="Helical" evidence="6">
    <location>
        <begin position="671"/>
        <end position="696"/>
    </location>
</feature>
<proteinExistence type="predicted"/>
<feature type="transmembrane region" description="Helical" evidence="6">
    <location>
        <begin position="202"/>
        <end position="223"/>
    </location>
</feature>
<dbReference type="PATRIC" id="fig|1560234.3.peg.1472"/>
<feature type="transmembrane region" description="Helical" evidence="6">
    <location>
        <begin position="529"/>
        <end position="547"/>
    </location>
</feature>
<reference evidence="8 9" key="1">
    <citation type="submission" date="2015-01" db="EMBL/GenBank/DDBJ databases">
        <title>Desulfovibrio sp. JC271 draft genome sequence.</title>
        <authorList>
            <person name="Shivani Y."/>
            <person name="Subhash Y."/>
            <person name="Sasikala C."/>
            <person name="Ramana C.V."/>
        </authorList>
    </citation>
    <scope>NUCLEOTIDE SEQUENCE [LARGE SCALE GENOMIC DNA]</scope>
    <source>
        <strain evidence="8 9">JC271</strain>
    </source>
</reference>
<keyword evidence="5 6" id="KW-0472">Membrane</keyword>